<feature type="domain" description="TACO1/YebC-like second and third" evidence="8">
    <location>
        <begin position="81"/>
        <end position="236"/>
    </location>
</feature>
<feature type="region of interest" description="Disordered" evidence="7">
    <location>
        <begin position="1"/>
        <end position="22"/>
    </location>
</feature>
<dbReference type="Pfam" id="PF01709">
    <property type="entry name" value="Transcrip_reg"/>
    <property type="match status" value="1"/>
</dbReference>
<evidence type="ECO:0000259" key="9">
    <source>
        <dbReference type="Pfam" id="PF20772"/>
    </source>
</evidence>
<name>A0A6B2JVN0_9RHOB</name>
<dbReference type="FunFam" id="1.10.10.200:FF:000002">
    <property type="entry name" value="Probable transcriptional regulatory protein CLM62_37755"/>
    <property type="match status" value="1"/>
</dbReference>
<evidence type="ECO:0000256" key="3">
    <source>
        <dbReference type="ARBA" id="ARBA00023015"/>
    </source>
</evidence>
<organism evidence="10 11">
    <name type="scientific">Pseudoroseicyclus tamaricis</name>
    <dbReference type="NCBI Taxonomy" id="2705421"/>
    <lineage>
        <taxon>Bacteria</taxon>
        <taxon>Pseudomonadati</taxon>
        <taxon>Pseudomonadota</taxon>
        <taxon>Alphaproteobacteria</taxon>
        <taxon>Rhodobacterales</taxon>
        <taxon>Paracoccaceae</taxon>
        <taxon>Pseudoroseicyclus</taxon>
    </lineage>
</organism>
<keyword evidence="2 6" id="KW-0963">Cytoplasm</keyword>
<dbReference type="InterPro" id="IPR049083">
    <property type="entry name" value="TACO1_YebC_N"/>
</dbReference>
<dbReference type="NCBIfam" id="NF009044">
    <property type="entry name" value="PRK12378.1"/>
    <property type="match status" value="1"/>
</dbReference>
<dbReference type="Gene3D" id="1.10.10.200">
    <property type="match status" value="1"/>
</dbReference>
<protein>
    <recommendedName>
        <fullName evidence="6">Probable transcriptional regulatory protein GZA08_06920</fullName>
    </recommendedName>
</protein>
<evidence type="ECO:0000256" key="7">
    <source>
        <dbReference type="SAM" id="MobiDB-lite"/>
    </source>
</evidence>
<dbReference type="GO" id="GO:0003677">
    <property type="term" value="F:DNA binding"/>
    <property type="evidence" value="ECO:0007669"/>
    <property type="project" value="UniProtKB-UniRule"/>
</dbReference>
<evidence type="ECO:0000256" key="1">
    <source>
        <dbReference type="ARBA" id="ARBA00008724"/>
    </source>
</evidence>
<comment type="subcellular location">
    <subcellularLocation>
        <location evidence="6">Cytoplasm</location>
    </subcellularLocation>
</comment>
<evidence type="ECO:0000256" key="6">
    <source>
        <dbReference type="HAMAP-Rule" id="MF_00693"/>
    </source>
</evidence>
<evidence type="ECO:0000256" key="4">
    <source>
        <dbReference type="ARBA" id="ARBA00023125"/>
    </source>
</evidence>
<dbReference type="NCBIfam" id="NF001030">
    <property type="entry name" value="PRK00110.1"/>
    <property type="match status" value="1"/>
</dbReference>
<dbReference type="Gene3D" id="3.30.70.980">
    <property type="match status" value="2"/>
</dbReference>
<dbReference type="InterPro" id="IPR026564">
    <property type="entry name" value="Transcrip_reg_TACO1-like_dom3"/>
</dbReference>
<keyword evidence="3 6" id="KW-0805">Transcription regulation</keyword>
<keyword evidence="11" id="KW-1185">Reference proteome</keyword>
<dbReference type="InterPro" id="IPR029072">
    <property type="entry name" value="YebC-like"/>
</dbReference>
<dbReference type="GO" id="GO:0005829">
    <property type="term" value="C:cytosol"/>
    <property type="evidence" value="ECO:0007669"/>
    <property type="project" value="TreeGrafter"/>
</dbReference>
<evidence type="ECO:0000256" key="5">
    <source>
        <dbReference type="ARBA" id="ARBA00023163"/>
    </source>
</evidence>
<gene>
    <name evidence="10" type="ORF">GZA08_06920</name>
</gene>
<dbReference type="NCBIfam" id="TIGR01033">
    <property type="entry name" value="YebC/PmpR family DNA-binding transcriptional regulator"/>
    <property type="match status" value="1"/>
</dbReference>
<dbReference type="PANTHER" id="PTHR12532">
    <property type="entry name" value="TRANSLATIONAL ACTIVATOR OF CYTOCHROME C OXIDASE 1"/>
    <property type="match status" value="1"/>
</dbReference>
<dbReference type="SUPFAM" id="SSF75625">
    <property type="entry name" value="YebC-like"/>
    <property type="match status" value="1"/>
</dbReference>
<keyword evidence="5 6" id="KW-0804">Transcription</keyword>
<dbReference type="Pfam" id="PF20772">
    <property type="entry name" value="TACO1_YebC_N"/>
    <property type="match status" value="1"/>
</dbReference>
<dbReference type="InterPro" id="IPR048300">
    <property type="entry name" value="TACO1_YebC-like_2nd/3rd_dom"/>
</dbReference>
<reference evidence="10 11" key="1">
    <citation type="submission" date="2020-02" db="EMBL/GenBank/DDBJ databases">
        <title>Pseudoroseicyclus tamarix, sp. nov., isolated from offshore sediment of a Tamarix chinensis forest.</title>
        <authorList>
            <person name="Gai Y."/>
        </authorList>
    </citation>
    <scope>NUCLEOTIDE SEQUENCE [LARGE SCALE GENOMIC DNA]</scope>
    <source>
        <strain evidence="10 11">CLL3-39</strain>
    </source>
</reference>
<comment type="similarity">
    <text evidence="1 6">Belongs to the TACO1 family.</text>
</comment>
<evidence type="ECO:0000256" key="2">
    <source>
        <dbReference type="ARBA" id="ARBA00022490"/>
    </source>
</evidence>
<dbReference type="EMBL" id="JAAGAB010000002">
    <property type="protein sequence ID" value="NDV00699.1"/>
    <property type="molecule type" value="Genomic_DNA"/>
</dbReference>
<sequence>MAGHSKWANIQHRKGRQDAARSKLFSKFSKEITVAAKMGDPDPDKNPRLRLAVKEAKSQSMPKDVIDRAIKKAIGGDAENYESIRYEGYGPNGVAVIVEALTDNRNRTASSVRSTFGKSGGNLGETGSVAFMFDRKGEIFYKPEAGDADTMMLAAIEAGAEDVESGEDGHYIYCADTDLNEVSNALEAELGESETAKLVWRPTTTAPVDLEGLQKLMKLVETLEDDDDVQNVTTNFEAPDEVMEAYEAAE</sequence>
<keyword evidence="4 6" id="KW-0238">DNA-binding</keyword>
<accession>A0A6B2JVN0</accession>
<dbReference type="InterPro" id="IPR002876">
    <property type="entry name" value="Transcrip_reg_TACO1-like"/>
</dbReference>
<dbReference type="HAMAP" id="MF_00693">
    <property type="entry name" value="Transcrip_reg_TACO1"/>
    <property type="match status" value="1"/>
</dbReference>
<comment type="caution">
    <text evidence="10">The sequence shown here is derived from an EMBL/GenBank/DDBJ whole genome shotgun (WGS) entry which is preliminary data.</text>
</comment>
<evidence type="ECO:0000259" key="8">
    <source>
        <dbReference type="Pfam" id="PF01709"/>
    </source>
</evidence>
<evidence type="ECO:0000313" key="11">
    <source>
        <dbReference type="Proteomes" id="UP000474757"/>
    </source>
</evidence>
<feature type="domain" description="TACO1/YebC-like N-terminal" evidence="9">
    <location>
        <begin position="5"/>
        <end position="75"/>
    </location>
</feature>
<dbReference type="RefSeq" id="WP_163891435.1">
    <property type="nucleotide sequence ID" value="NZ_JAAFYS010000002.1"/>
</dbReference>
<evidence type="ECO:0000313" key="10">
    <source>
        <dbReference type="EMBL" id="NDV00699.1"/>
    </source>
</evidence>
<dbReference type="PANTHER" id="PTHR12532:SF6">
    <property type="entry name" value="TRANSCRIPTIONAL REGULATORY PROTEIN YEBC-RELATED"/>
    <property type="match status" value="1"/>
</dbReference>
<dbReference type="AlphaFoldDB" id="A0A6B2JVN0"/>
<proteinExistence type="inferred from homology"/>
<dbReference type="Proteomes" id="UP000474757">
    <property type="component" value="Unassembled WGS sequence"/>
</dbReference>
<dbReference type="GO" id="GO:0006355">
    <property type="term" value="P:regulation of DNA-templated transcription"/>
    <property type="evidence" value="ECO:0007669"/>
    <property type="project" value="UniProtKB-UniRule"/>
</dbReference>
<dbReference type="InterPro" id="IPR017856">
    <property type="entry name" value="Integrase-like_N"/>
</dbReference>